<dbReference type="InterPro" id="IPR044770">
    <property type="entry name" value="MFS_spinster-like"/>
</dbReference>
<evidence type="ECO:0000256" key="12">
    <source>
        <dbReference type="ARBA" id="ARBA00041462"/>
    </source>
</evidence>
<feature type="transmembrane region" description="Helical" evidence="16">
    <location>
        <begin position="477"/>
        <end position="496"/>
    </location>
</feature>
<reference evidence="18 19" key="1">
    <citation type="submission" date="2021-06" db="EMBL/GenBank/DDBJ databases">
        <title>Chromosome-level genome assembly of the red-tail catfish (Hemibagrus wyckioides).</title>
        <authorList>
            <person name="Shao F."/>
        </authorList>
    </citation>
    <scope>NUCLEOTIDE SEQUENCE [LARGE SCALE GENOMIC DNA]</scope>
    <source>
        <strain evidence="18">EC202008001</strain>
        <tissue evidence="18">Blood</tissue>
    </source>
</reference>
<evidence type="ECO:0000256" key="15">
    <source>
        <dbReference type="SAM" id="MobiDB-lite"/>
    </source>
</evidence>
<evidence type="ECO:0000313" key="19">
    <source>
        <dbReference type="Proteomes" id="UP000824219"/>
    </source>
</evidence>
<evidence type="ECO:0000256" key="14">
    <source>
        <dbReference type="ARBA" id="ARBA00048915"/>
    </source>
</evidence>
<dbReference type="PANTHER" id="PTHR23505">
    <property type="entry name" value="SPINSTER"/>
    <property type="match status" value="1"/>
</dbReference>
<feature type="region of interest" description="Disordered" evidence="15">
    <location>
        <begin position="307"/>
        <end position="340"/>
    </location>
</feature>
<dbReference type="InterPro" id="IPR022617">
    <property type="entry name" value="Rad60/SUMO-like_dom"/>
</dbReference>
<dbReference type="InterPro" id="IPR011701">
    <property type="entry name" value="MFS"/>
</dbReference>
<feature type="transmembrane region" description="Helical" evidence="16">
    <location>
        <begin position="562"/>
        <end position="583"/>
    </location>
</feature>
<feature type="region of interest" description="Disordered" evidence="15">
    <location>
        <begin position="938"/>
        <end position="1018"/>
    </location>
</feature>
<feature type="transmembrane region" description="Helical" evidence="16">
    <location>
        <begin position="611"/>
        <end position="632"/>
    </location>
</feature>
<evidence type="ECO:0000256" key="3">
    <source>
        <dbReference type="ARBA" id="ARBA00022692"/>
    </source>
</evidence>
<dbReference type="EMBL" id="JAHKSW010000002">
    <property type="protein sequence ID" value="KAG7334886.1"/>
    <property type="molecule type" value="Genomic_DNA"/>
</dbReference>
<evidence type="ECO:0000256" key="7">
    <source>
        <dbReference type="ARBA" id="ARBA00023228"/>
    </source>
</evidence>
<evidence type="ECO:0000256" key="16">
    <source>
        <dbReference type="SAM" id="Phobius"/>
    </source>
</evidence>
<evidence type="ECO:0000256" key="2">
    <source>
        <dbReference type="ARBA" id="ARBA00022448"/>
    </source>
</evidence>
<dbReference type="InterPro" id="IPR029071">
    <property type="entry name" value="Ubiquitin-like_domsf"/>
</dbReference>
<dbReference type="CDD" id="cd17078">
    <property type="entry name" value="Ubl_SLD1_NFATC2ip"/>
    <property type="match status" value="1"/>
</dbReference>
<comment type="similarity">
    <text evidence="8">Belongs to the major facilitator superfamily. Spinster (TC 2.A.1.49) family.</text>
</comment>
<feature type="compositionally biased region" description="Low complexity" evidence="15">
    <location>
        <begin position="991"/>
        <end position="1004"/>
    </location>
</feature>
<name>A0A9D3P5C4_9TELE</name>
<dbReference type="OrthoDB" id="6770063at2759"/>
<dbReference type="PANTHER" id="PTHR23505:SF13">
    <property type="entry name" value="PROTEIN SPINSTER HOMOLOG 1"/>
    <property type="match status" value="1"/>
</dbReference>
<evidence type="ECO:0000256" key="9">
    <source>
        <dbReference type="ARBA" id="ARBA00035932"/>
    </source>
</evidence>
<evidence type="ECO:0000256" key="1">
    <source>
        <dbReference type="ARBA" id="ARBA00004155"/>
    </source>
</evidence>
<dbReference type="Gene3D" id="1.20.1250.20">
    <property type="entry name" value="MFS general substrate transporter like domains"/>
    <property type="match status" value="1"/>
</dbReference>
<sequence length="1018" mass="110851">MAEAEFDSDSDVEIIGLSPPNPPSKRRRVLEPSAITSGPIYSNKVTRSLRMKPSVFRKTNCTEVNGEAFSINLSDSEEELGPDKPREHNQKLDALSSLLCLTSKTPEDILDVSDINCYDRNNDIIIVSSEDKPKRRTAKPKRRKRAQEISLKFRCQLDVHKIPVLSTDPLSKAVAQLSVKLNVPPSKILLMRNDAELPVRSTITQLDLGIADIIDCLVITDDKEDESSCDVITVRLQGKEKGSAKEYSVQKNAPLGSVLSQYTSGLSAAAKRKVRFLFDGLKVTRNQTPLQLDMEDAATAAAMSFGEPTADTTPFLSDEEGEGTDIKGEGHSNQPEAESVSGVSSKRAVVTVAVLCYINLLNYMDRFTVAGVLTDIEKFFVISDGKSGLLQTVFICSYMFLAPVFGYLGDRYNRKLIMCGGITFWSLVTLASSYVTKDHFWALLLTRGLVGVGEASYSTIAPTIIADLFIKEKRTAMLSVFYFAIPVGSGLGYIVGSVVNKSVGDWHWALRVTPALGLLAVFLLVFVVKEPKRGAIEARSEHTLHRTGWLADMNALFKNKSFVLSTFGFTAVAFVTGSLALWAPAFLYRAAVFTGERQPCVQQGCGTSDSVVFGIITCVTGVLGVGMGGAVSQHLRKRTPRADPLVCAAGLLLAAPFLYLSIVFAQGSTIATYVFIFFGEMFLSMNWAIVADILLYVVVPTRRSTAEAFQIVLSHLLGDAGSPYLIGVVSDSLKRADSYMWQFRSLQTSLLLCSFVAVVGGGFFLATALFIEKDRHLAENYVPSDDAPIIVPKRGRSTKADPFTCCDSVGMDSTALLTVVGVAVVVLLIFLTGLCVNCKGSSQPIYIRQNPRNSESNPGFTVLRSYVDPPNFNVAPAQHSQHQLASPSMPDTRRISACPSSDGGSQSDYINQNVDNDAVSYEQPPEKVVDYPDYLDVLPDDHNMSQQNLASSLNSGQSYQNIENDNDDDSDSQHYINVNEDRVPAADTPIGSFGSCSSDGQGSSDYVNAPKHINFHLG</sequence>
<feature type="transmembrane region" description="Helical" evidence="16">
    <location>
        <begin position="749"/>
        <end position="771"/>
    </location>
</feature>
<dbReference type="SUPFAM" id="SSF54236">
    <property type="entry name" value="Ubiquitin-like"/>
    <property type="match status" value="1"/>
</dbReference>
<gene>
    <name evidence="18" type="ORF">KOW79_001482</name>
</gene>
<proteinExistence type="inferred from homology"/>
<evidence type="ECO:0000256" key="10">
    <source>
        <dbReference type="ARBA" id="ARBA00036238"/>
    </source>
</evidence>
<evidence type="ECO:0000259" key="17">
    <source>
        <dbReference type="PROSITE" id="PS50850"/>
    </source>
</evidence>
<dbReference type="InterPro" id="IPR020846">
    <property type="entry name" value="MFS_dom"/>
</dbReference>
<feature type="domain" description="Major facilitator superfamily (MFS) profile" evidence="17">
    <location>
        <begin position="351"/>
        <end position="772"/>
    </location>
</feature>
<keyword evidence="4 16" id="KW-1133">Transmembrane helix</keyword>
<keyword evidence="6 16" id="KW-0472">Membrane</keyword>
<comment type="catalytic activity">
    <reaction evidence="14">
        <text>a 1-O-(1Z-alkenyl)-sn-glycero-3-phosphoethanolamine(out) + H(+)(out) = a 1-O-(1Z-alkenyl)-sn-glycero-3-phosphoethanolamine(in) + H(+)(in)</text>
        <dbReference type="Rhea" id="RHEA:74455"/>
        <dbReference type="ChEBI" id="CHEBI:15378"/>
        <dbReference type="ChEBI" id="CHEBI:77288"/>
    </reaction>
</comment>
<feature type="region of interest" description="Disordered" evidence="15">
    <location>
        <begin position="872"/>
        <end position="911"/>
    </location>
</feature>
<feature type="compositionally biased region" description="Polar residues" evidence="15">
    <location>
        <begin position="944"/>
        <end position="963"/>
    </location>
</feature>
<feature type="transmembrane region" description="Helical" evidence="16">
    <location>
        <begin position="508"/>
        <end position="528"/>
    </location>
</feature>
<comment type="catalytic activity">
    <reaction evidence="9">
        <text>a 1-acyl-sn-glycero-3-phosphocholine(out) + H(+)(out) = a 1-acyl-sn-glycero-3-phosphocholine(in) + H(+)(in)</text>
        <dbReference type="Rhea" id="RHEA:74435"/>
        <dbReference type="ChEBI" id="CHEBI:15378"/>
        <dbReference type="ChEBI" id="CHEBI:58168"/>
    </reaction>
</comment>
<evidence type="ECO:0000256" key="5">
    <source>
        <dbReference type="ARBA" id="ARBA00023055"/>
    </source>
</evidence>
<feature type="compositionally biased region" description="Polar residues" evidence="15">
    <location>
        <begin position="331"/>
        <end position="340"/>
    </location>
</feature>
<dbReference type="Pfam" id="PF11976">
    <property type="entry name" value="Rad60-SLD"/>
    <property type="match status" value="1"/>
</dbReference>
<evidence type="ECO:0000256" key="8">
    <source>
        <dbReference type="ARBA" id="ARBA00024338"/>
    </source>
</evidence>
<feature type="compositionally biased region" description="Polar residues" evidence="15">
    <location>
        <begin position="898"/>
        <end position="911"/>
    </location>
</feature>
<dbReference type="InterPro" id="IPR036259">
    <property type="entry name" value="MFS_trans_sf"/>
</dbReference>
<organism evidence="18 19">
    <name type="scientific">Hemibagrus wyckioides</name>
    <dbReference type="NCBI Taxonomy" id="337641"/>
    <lineage>
        <taxon>Eukaryota</taxon>
        <taxon>Metazoa</taxon>
        <taxon>Chordata</taxon>
        <taxon>Craniata</taxon>
        <taxon>Vertebrata</taxon>
        <taxon>Euteleostomi</taxon>
        <taxon>Actinopterygii</taxon>
        <taxon>Neopterygii</taxon>
        <taxon>Teleostei</taxon>
        <taxon>Ostariophysi</taxon>
        <taxon>Siluriformes</taxon>
        <taxon>Bagridae</taxon>
        <taxon>Hemibagrus</taxon>
    </lineage>
</organism>
<comment type="catalytic activity">
    <reaction evidence="10">
        <text>a 1-acyl-sn-glycero-3-phosphoethanolamine(out) + H(+)(out) = a 1-acyl-sn-glycero-3-phosphoethanolamine(in) + H(+)(in)</text>
        <dbReference type="Rhea" id="RHEA:74439"/>
        <dbReference type="ChEBI" id="CHEBI:15378"/>
        <dbReference type="ChEBI" id="CHEBI:64381"/>
    </reaction>
</comment>
<comment type="catalytic activity">
    <reaction evidence="13">
        <text>a 1-O-(1Z-alkenyl)-sn-glycero-3-phosphocholine(out) + H(+)(out) = a 1-O-(1Z-alkenyl)-sn-glycero-3-phosphocholine(in) + H(+)(in)</text>
        <dbReference type="Rhea" id="RHEA:74447"/>
        <dbReference type="ChEBI" id="CHEBI:15378"/>
        <dbReference type="ChEBI" id="CHEBI:77287"/>
    </reaction>
</comment>
<feature type="transmembrane region" description="Helical" evidence="16">
    <location>
        <begin position="644"/>
        <end position="664"/>
    </location>
</feature>
<protein>
    <recommendedName>
        <fullName evidence="11">Protein spinster homolog 1</fullName>
    </recommendedName>
    <alternativeName>
        <fullName evidence="12">Spns1</fullName>
    </alternativeName>
</protein>
<keyword evidence="3 16" id="KW-0812">Transmembrane</keyword>
<dbReference type="CDD" id="cd17328">
    <property type="entry name" value="MFS_spinster_like"/>
    <property type="match status" value="1"/>
</dbReference>
<comment type="subcellular location">
    <subcellularLocation>
        <location evidence="1">Lysosome membrane</location>
        <topology evidence="1">Multi-pass membrane protein</topology>
    </subcellularLocation>
</comment>
<keyword evidence="7" id="KW-0458">Lysosome</keyword>
<accession>A0A9D3P5C4</accession>
<feature type="transmembrane region" description="Helical" evidence="16">
    <location>
        <begin position="416"/>
        <end position="436"/>
    </location>
</feature>
<evidence type="ECO:0000256" key="11">
    <source>
        <dbReference type="ARBA" id="ARBA00039482"/>
    </source>
</evidence>
<dbReference type="Gene3D" id="3.10.20.90">
    <property type="entry name" value="Phosphatidylinositol 3-kinase Catalytic Subunit, Chain A, domain 1"/>
    <property type="match status" value="2"/>
</dbReference>
<feature type="transmembrane region" description="Helical" evidence="16">
    <location>
        <begin position="448"/>
        <end position="470"/>
    </location>
</feature>
<feature type="transmembrane region" description="Helical" evidence="16">
    <location>
        <begin position="815"/>
        <end position="834"/>
    </location>
</feature>
<dbReference type="Pfam" id="PF07690">
    <property type="entry name" value="MFS_1"/>
    <property type="match status" value="1"/>
</dbReference>
<keyword evidence="19" id="KW-1185">Reference proteome</keyword>
<dbReference type="GO" id="GO:0006869">
    <property type="term" value="P:lipid transport"/>
    <property type="evidence" value="ECO:0007669"/>
    <property type="project" value="UniProtKB-KW"/>
</dbReference>
<keyword evidence="5" id="KW-0445">Lipid transport</keyword>
<dbReference type="GO" id="GO:0005765">
    <property type="term" value="C:lysosomal membrane"/>
    <property type="evidence" value="ECO:0007669"/>
    <property type="project" value="UniProtKB-SubCell"/>
</dbReference>
<comment type="caution">
    <text evidence="18">The sequence shown here is derived from an EMBL/GenBank/DDBJ whole genome shotgun (WGS) entry which is preliminary data.</text>
</comment>
<evidence type="ECO:0000256" key="4">
    <source>
        <dbReference type="ARBA" id="ARBA00022989"/>
    </source>
</evidence>
<feature type="compositionally biased region" description="Acidic residues" evidence="15">
    <location>
        <begin position="1"/>
        <end position="12"/>
    </location>
</feature>
<keyword evidence="2" id="KW-0813">Transport</keyword>
<evidence type="ECO:0000256" key="6">
    <source>
        <dbReference type="ARBA" id="ARBA00023136"/>
    </source>
</evidence>
<evidence type="ECO:0000313" key="18">
    <source>
        <dbReference type="EMBL" id="KAG7334886.1"/>
    </source>
</evidence>
<dbReference type="Proteomes" id="UP000824219">
    <property type="component" value="Linkage Group LG02"/>
</dbReference>
<dbReference type="SUPFAM" id="SSF103473">
    <property type="entry name" value="MFS general substrate transporter"/>
    <property type="match status" value="1"/>
</dbReference>
<evidence type="ECO:0000256" key="13">
    <source>
        <dbReference type="ARBA" id="ARBA00047765"/>
    </source>
</evidence>
<dbReference type="GO" id="GO:0022857">
    <property type="term" value="F:transmembrane transporter activity"/>
    <property type="evidence" value="ECO:0007669"/>
    <property type="project" value="InterPro"/>
</dbReference>
<feature type="region of interest" description="Disordered" evidence="15">
    <location>
        <begin position="1"/>
        <end position="29"/>
    </location>
</feature>
<dbReference type="AlphaFoldDB" id="A0A9D3P5C4"/>
<dbReference type="PROSITE" id="PS50850">
    <property type="entry name" value="MFS"/>
    <property type="match status" value="1"/>
</dbReference>
<feature type="transmembrane region" description="Helical" evidence="16">
    <location>
        <begin position="388"/>
        <end position="409"/>
    </location>
</feature>
<feature type="transmembrane region" description="Helical" evidence="16">
    <location>
        <begin position="670"/>
        <end position="699"/>
    </location>
</feature>